<reference evidence="1" key="1">
    <citation type="journal article" date="2023" name="G3 (Bethesda)">
        <title>A reference genome for the long-term kleptoplast-retaining sea slug Elysia crispata morphotype clarki.</title>
        <authorList>
            <person name="Eastman K.E."/>
            <person name="Pendleton A.L."/>
            <person name="Shaikh M.A."/>
            <person name="Suttiyut T."/>
            <person name="Ogas R."/>
            <person name="Tomko P."/>
            <person name="Gavelis G."/>
            <person name="Widhalm J.R."/>
            <person name="Wisecaver J.H."/>
        </authorList>
    </citation>
    <scope>NUCLEOTIDE SEQUENCE</scope>
    <source>
        <strain evidence="1">ECLA1</strain>
    </source>
</reference>
<evidence type="ECO:0000313" key="2">
    <source>
        <dbReference type="Proteomes" id="UP001283361"/>
    </source>
</evidence>
<organism evidence="1 2">
    <name type="scientific">Elysia crispata</name>
    <name type="common">lettuce slug</name>
    <dbReference type="NCBI Taxonomy" id="231223"/>
    <lineage>
        <taxon>Eukaryota</taxon>
        <taxon>Metazoa</taxon>
        <taxon>Spiralia</taxon>
        <taxon>Lophotrochozoa</taxon>
        <taxon>Mollusca</taxon>
        <taxon>Gastropoda</taxon>
        <taxon>Heterobranchia</taxon>
        <taxon>Euthyneura</taxon>
        <taxon>Panpulmonata</taxon>
        <taxon>Sacoglossa</taxon>
        <taxon>Placobranchoidea</taxon>
        <taxon>Plakobranchidae</taxon>
        <taxon>Elysia</taxon>
    </lineage>
</organism>
<name>A0AAE1DBF9_9GAST</name>
<dbReference type="AlphaFoldDB" id="A0AAE1DBF9"/>
<keyword evidence="2" id="KW-1185">Reference proteome</keyword>
<accession>A0AAE1DBF9</accession>
<dbReference type="Proteomes" id="UP001283361">
    <property type="component" value="Unassembled WGS sequence"/>
</dbReference>
<proteinExistence type="predicted"/>
<gene>
    <name evidence="1" type="ORF">RRG08_039952</name>
</gene>
<sequence>MPVSTTFLIPCLHTTVFWSTGYFLSSFEHADFFGASLHLPCDSRATPMPCTANTVLFVSQCPAGGQTVLGLPNVPLDDWSKLAKLLFFFFSSLRLRGEKNPFWLIIMERGGKLGVWLSVGAGVVTALTNPHTGSEVVTDSDKLALIRFGVRLAVTRCCRLSST</sequence>
<protein>
    <submittedName>
        <fullName evidence="1">Uncharacterized protein</fullName>
    </submittedName>
</protein>
<comment type="caution">
    <text evidence="1">The sequence shown here is derived from an EMBL/GenBank/DDBJ whole genome shotgun (WGS) entry which is preliminary data.</text>
</comment>
<dbReference type="EMBL" id="JAWDGP010004442">
    <property type="protein sequence ID" value="KAK3764356.1"/>
    <property type="molecule type" value="Genomic_DNA"/>
</dbReference>
<evidence type="ECO:0000313" key="1">
    <source>
        <dbReference type="EMBL" id="KAK3764356.1"/>
    </source>
</evidence>